<comment type="caution">
    <text evidence="13">The sequence shown here is derived from an EMBL/GenBank/DDBJ whole genome shotgun (WGS) entry which is preliminary data.</text>
</comment>
<evidence type="ECO:0000256" key="10">
    <source>
        <dbReference type="HAMAP-Rule" id="MF_00127"/>
    </source>
</evidence>
<sequence length="422" mass="48219">MNIINSLTGMIDLIDNSLNKEEIANKIFFTEEILKKTFENFHFYEIRTPALEDTDLFKRSVGDTSDIVNKELYSFQDKNEKSITLRPEGTASVIRSIIEKKLDGDPQKLWYLGPMWRYERPQKGRYRQFNQAGVEILGYEEGMSELELISMVCCINKEFKIESPVIKINHLGSNETKNNFCKALVKYLSPMKESLNEKDLSRLSKNPLRILDTKDSKIQTILKKGPQISDYLSEESLNMLKLIKKTFSNDCEIIIDHNLVRGLDYYSGFVFEAISPNLGAQDAYLGGGRYDNLCKQLGGKDLPAIGMAIGIERLALISNIFKNDKTLVSFIIISSNLEQKAYKIAHDIRMMNSEIEINVQLSDGSLKSKLRRANKDKSSYAIIVGDEELQTDTVILKSLSDKEFKQKTLDLKELKQFITNLE</sequence>
<dbReference type="InterPro" id="IPR004516">
    <property type="entry name" value="HisRS/HisZ"/>
</dbReference>
<dbReference type="InterPro" id="IPR036621">
    <property type="entry name" value="Anticodon-bd_dom_sf"/>
</dbReference>
<dbReference type="AlphaFoldDB" id="A0A520N235"/>
<reference evidence="13 14" key="1">
    <citation type="submission" date="2019-02" db="EMBL/GenBank/DDBJ databases">
        <title>Prokaryotic population dynamics and viral predation in marine succession experiment using metagenomics: the confinement effect.</title>
        <authorList>
            <person name="Haro-Moreno J.M."/>
            <person name="Rodriguez-Valera F."/>
            <person name="Lopez-Perez M."/>
        </authorList>
    </citation>
    <scope>NUCLEOTIDE SEQUENCE [LARGE SCALE GENOMIC DNA]</scope>
    <source>
        <strain evidence="13">MED-G162</strain>
    </source>
</reference>
<evidence type="ECO:0000256" key="1">
    <source>
        <dbReference type="ARBA" id="ARBA00008226"/>
    </source>
</evidence>
<comment type="similarity">
    <text evidence="1 10">Belongs to the class-II aminoacyl-tRNA synthetase family.</text>
</comment>
<evidence type="ECO:0000256" key="2">
    <source>
        <dbReference type="ARBA" id="ARBA00011738"/>
    </source>
</evidence>
<comment type="subcellular location">
    <subcellularLocation>
        <location evidence="10">Cytoplasm</location>
    </subcellularLocation>
</comment>
<keyword evidence="6 10" id="KW-0067">ATP-binding</keyword>
<keyword evidence="5 10" id="KW-0547">Nucleotide-binding</keyword>
<dbReference type="PANTHER" id="PTHR43707:SF1">
    <property type="entry name" value="HISTIDINE--TRNA LIGASE, MITOCHONDRIAL-RELATED"/>
    <property type="match status" value="1"/>
</dbReference>
<evidence type="ECO:0000256" key="8">
    <source>
        <dbReference type="ARBA" id="ARBA00023146"/>
    </source>
</evidence>
<dbReference type="InterPro" id="IPR041715">
    <property type="entry name" value="HisRS-like_core"/>
</dbReference>
<dbReference type="CDD" id="cd00773">
    <property type="entry name" value="HisRS-like_core"/>
    <property type="match status" value="1"/>
</dbReference>
<evidence type="ECO:0000256" key="11">
    <source>
        <dbReference type="PIRSR" id="PIRSR001549-1"/>
    </source>
</evidence>
<dbReference type="PROSITE" id="PS50862">
    <property type="entry name" value="AA_TRNA_LIGASE_II"/>
    <property type="match status" value="1"/>
</dbReference>
<feature type="binding site" evidence="11">
    <location>
        <position position="117"/>
    </location>
    <ligand>
        <name>L-histidine</name>
        <dbReference type="ChEBI" id="CHEBI:57595"/>
    </ligand>
</feature>
<comment type="subunit">
    <text evidence="2 10">Homodimer.</text>
</comment>
<keyword evidence="8 10" id="KW-0030">Aminoacyl-tRNA synthetase</keyword>
<dbReference type="Pfam" id="PF13393">
    <property type="entry name" value="tRNA-synt_His"/>
    <property type="match status" value="1"/>
</dbReference>
<dbReference type="NCBIfam" id="TIGR00442">
    <property type="entry name" value="hisS"/>
    <property type="match status" value="1"/>
</dbReference>
<evidence type="ECO:0000256" key="4">
    <source>
        <dbReference type="ARBA" id="ARBA00022598"/>
    </source>
</evidence>
<dbReference type="InterPro" id="IPR004154">
    <property type="entry name" value="Anticodon-bd"/>
</dbReference>
<name>A0A520N235_9GAMM</name>
<feature type="binding site" evidence="11">
    <location>
        <begin position="88"/>
        <end position="90"/>
    </location>
    <ligand>
        <name>L-histidine</name>
        <dbReference type="ChEBI" id="CHEBI:57595"/>
    </ligand>
</feature>
<dbReference type="SUPFAM" id="SSF52954">
    <property type="entry name" value="Class II aaRS ABD-related"/>
    <property type="match status" value="1"/>
</dbReference>
<dbReference type="InterPro" id="IPR015807">
    <property type="entry name" value="His-tRNA-ligase"/>
</dbReference>
<evidence type="ECO:0000256" key="5">
    <source>
        <dbReference type="ARBA" id="ARBA00022741"/>
    </source>
</evidence>
<keyword evidence="7 10" id="KW-0648">Protein biosynthesis</keyword>
<organism evidence="13 14">
    <name type="scientific">SAR86 cluster bacterium</name>
    <dbReference type="NCBI Taxonomy" id="2030880"/>
    <lineage>
        <taxon>Bacteria</taxon>
        <taxon>Pseudomonadati</taxon>
        <taxon>Pseudomonadota</taxon>
        <taxon>Gammaproteobacteria</taxon>
        <taxon>SAR86 cluster</taxon>
    </lineage>
</organism>
<dbReference type="HAMAP" id="MF_00127">
    <property type="entry name" value="His_tRNA_synth"/>
    <property type="match status" value="1"/>
</dbReference>
<feature type="binding site" evidence="11">
    <location>
        <position position="131"/>
    </location>
    <ligand>
        <name>L-histidine</name>
        <dbReference type="ChEBI" id="CHEBI:57595"/>
    </ligand>
</feature>
<dbReference type="Pfam" id="PF03129">
    <property type="entry name" value="HGTP_anticodon"/>
    <property type="match status" value="1"/>
</dbReference>
<feature type="binding site" evidence="11">
    <location>
        <position position="261"/>
    </location>
    <ligand>
        <name>L-histidine</name>
        <dbReference type="ChEBI" id="CHEBI:57595"/>
    </ligand>
</feature>
<dbReference type="Gene3D" id="3.30.930.10">
    <property type="entry name" value="Bira Bifunctional Protein, Domain 2"/>
    <property type="match status" value="1"/>
</dbReference>
<dbReference type="InterPro" id="IPR006195">
    <property type="entry name" value="aa-tRNA-synth_II"/>
</dbReference>
<proteinExistence type="inferred from homology"/>
<evidence type="ECO:0000256" key="9">
    <source>
        <dbReference type="ARBA" id="ARBA00047639"/>
    </source>
</evidence>
<feature type="binding site" evidence="11">
    <location>
        <position position="135"/>
    </location>
    <ligand>
        <name>L-histidine</name>
        <dbReference type="ChEBI" id="CHEBI:57595"/>
    </ligand>
</feature>
<dbReference type="GO" id="GO:0004821">
    <property type="term" value="F:histidine-tRNA ligase activity"/>
    <property type="evidence" value="ECO:0007669"/>
    <property type="project" value="UniProtKB-UniRule"/>
</dbReference>
<dbReference type="InterPro" id="IPR045864">
    <property type="entry name" value="aa-tRNA-synth_II/BPL/LPL"/>
</dbReference>
<dbReference type="GO" id="GO:0005524">
    <property type="term" value="F:ATP binding"/>
    <property type="evidence" value="ECO:0007669"/>
    <property type="project" value="UniProtKB-UniRule"/>
</dbReference>
<dbReference type="PIRSF" id="PIRSF001549">
    <property type="entry name" value="His-tRNA_synth"/>
    <property type="match status" value="1"/>
</dbReference>
<dbReference type="GO" id="GO:0005737">
    <property type="term" value="C:cytoplasm"/>
    <property type="evidence" value="ECO:0007669"/>
    <property type="project" value="UniProtKB-SubCell"/>
</dbReference>
<accession>A0A520N235</accession>
<keyword evidence="3 10" id="KW-0963">Cytoplasm</keyword>
<dbReference type="Gene3D" id="3.40.50.800">
    <property type="entry name" value="Anticodon-binding domain"/>
    <property type="match status" value="1"/>
</dbReference>
<dbReference type="EC" id="6.1.1.21" evidence="10"/>
<gene>
    <name evidence="10" type="primary">hisS</name>
    <name evidence="13" type="ORF">EVA95_00180</name>
</gene>
<dbReference type="Proteomes" id="UP000319384">
    <property type="component" value="Unassembled WGS sequence"/>
</dbReference>
<evidence type="ECO:0000256" key="6">
    <source>
        <dbReference type="ARBA" id="ARBA00022840"/>
    </source>
</evidence>
<keyword evidence="4 10" id="KW-0436">Ligase</keyword>
<protein>
    <recommendedName>
        <fullName evidence="10">Histidine--tRNA ligase</fullName>
        <ecNumber evidence="10">6.1.1.21</ecNumber>
    </recommendedName>
    <alternativeName>
        <fullName evidence="10">Histidyl-tRNA synthetase</fullName>
        <shortName evidence="10">HisRS</shortName>
    </alternativeName>
</protein>
<feature type="binding site" evidence="11">
    <location>
        <begin position="265"/>
        <end position="266"/>
    </location>
    <ligand>
        <name>L-histidine</name>
        <dbReference type="ChEBI" id="CHEBI:57595"/>
    </ligand>
</feature>
<evidence type="ECO:0000313" key="13">
    <source>
        <dbReference type="EMBL" id="RZO27538.1"/>
    </source>
</evidence>
<dbReference type="SUPFAM" id="SSF55681">
    <property type="entry name" value="Class II aaRS and biotin synthetases"/>
    <property type="match status" value="1"/>
</dbReference>
<evidence type="ECO:0000256" key="7">
    <source>
        <dbReference type="ARBA" id="ARBA00022917"/>
    </source>
</evidence>
<evidence type="ECO:0000259" key="12">
    <source>
        <dbReference type="PROSITE" id="PS50862"/>
    </source>
</evidence>
<evidence type="ECO:0000256" key="3">
    <source>
        <dbReference type="ARBA" id="ARBA00022490"/>
    </source>
</evidence>
<dbReference type="EMBL" id="SHBH01000001">
    <property type="protein sequence ID" value="RZO27538.1"/>
    <property type="molecule type" value="Genomic_DNA"/>
</dbReference>
<dbReference type="PANTHER" id="PTHR43707">
    <property type="entry name" value="HISTIDYL-TRNA SYNTHETASE"/>
    <property type="match status" value="1"/>
</dbReference>
<comment type="catalytic activity">
    <reaction evidence="9 10">
        <text>tRNA(His) + L-histidine + ATP = L-histidyl-tRNA(His) + AMP + diphosphate + H(+)</text>
        <dbReference type="Rhea" id="RHEA:17313"/>
        <dbReference type="Rhea" id="RHEA-COMP:9665"/>
        <dbReference type="Rhea" id="RHEA-COMP:9689"/>
        <dbReference type="ChEBI" id="CHEBI:15378"/>
        <dbReference type="ChEBI" id="CHEBI:30616"/>
        <dbReference type="ChEBI" id="CHEBI:33019"/>
        <dbReference type="ChEBI" id="CHEBI:57595"/>
        <dbReference type="ChEBI" id="CHEBI:78442"/>
        <dbReference type="ChEBI" id="CHEBI:78527"/>
        <dbReference type="ChEBI" id="CHEBI:456215"/>
        <dbReference type="EC" id="6.1.1.21"/>
    </reaction>
</comment>
<evidence type="ECO:0000313" key="14">
    <source>
        <dbReference type="Proteomes" id="UP000319384"/>
    </source>
</evidence>
<dbReference type="GO" id="GO:0006427">
    <property type="term" value="P:histidyl-tRNA aminoacylation"/>
    <property type="evidence" value="ECO:0007669"/>
    <property type="project" value="UniProtKB-UniRule"/>
</dbReference>
<feature type="domain" description="Aminoacyl-transfer RNA synthetases class-II family profile" evidence="12">
    <location>
        <begin position="34"/>
        <end position="317"/>
    </location>
</feature>